<feature type="region of interest" description="Disordered" evidence="1">
    <location>
        <begin position="1"/>
        <end position="20"/>
    </location>
</feature>
<proteinExistence type="predicted"/>
<comment type="caution">
    <text evidence="2">The sequence shown here is derived from an EMBL/GenBank/DDBJ whole genome shotgun (WGS) entry which is preliminary data.</text>
</comment>
<dbReference type="EMBL" id="JABEZW010222638">
    <property type="protein sequence ID" value="MBA0786347.1"/>
    <property type="molecule type" value="Genomic_DNA"/>
</dbReference>
<dbReference type="Proteomes" id="UP000593568">
    <property type="component" value="Unassembled WGS sequence"/>
</dbReference>
<accession>A0A7J9FM63</accession>
<feature type="compositionally biased region" description="Basic and acidic residues" evidence="1">
    <location>
        <begin position="9"/>
        <end position="20"/>
    </location>
</feature>
<evidence type="ECO:0000313" key="3">
    <source>
        <dbReference type="Proteomes" id="UP000593568"/>
    </source>
</evidence>
<evidence type="ECO:0000313" key="2">
    <source>
        <dbReference type="EMBL" id="MBA0786347.1"/>
    </source>
</evidence>
<name>A0A7J9FM63_9ROSI</name>
<protein>
    <submittedName>
        <fullName evidence="2">Uncharacterized protein</fullName>
    </submittedName>
</protein>
<gene>
    <name evidence="2" type="ORF">Gotri_000113</name>
</gene>
<reference evidence="2 3" key="1">
    <citation type="journal article" date="2019" name="Genome Biol. Evol.">
        <title>Insights into the evolution of the New World diploid cottons (Gossypium, subgenus Houzingenia) based on genome sequencing.</title>
        <authorList>
            <person name="Grover C.E."/>
            <person name="Arick M.A. 2nd"/>
            <person name="Thrash A."/>
            <person name="Conover J.L."/>
            <person name="Sanders W.S."/>
            <person name="Peterson D.G."/>
            <person name="Frelichowski J.E."/>
            <person name="Scheffler J.A."/>
            <person name="Scheffler B.E."/>
            <person name="Wendel J.F."/>
        </authorList>
    </citation>
    <scope>NUCLEOTIDE SEQUENCE [LARGE SCALE GENOMIC DNA]</scope>
    <source>
        <strain evidence="2">8</strain>
        <tissue evidence="2">Leaf</tissue>
    </source>
</reference>
<organism evidence="2 3">
    <name type="scientific">Gossypium trilobum</name>
    <dbReference type="NCBI Taxonomy" id="34281"/>
    <lineage>
        <taxon>Eukaryota</taxon>
        <taxon>Viridiplantae</taxon>
        <taxon>Streptophyta</taxon>
        <taxon>Embryophyta</taxon>
        <taxon>Tracheophyta</taxon>
        <taxon>Spermatophyta</taxon>
        <taxon>Magnoliopsida</taxon>
        <taxon>eudicotyledons</taxon>
        <taxon>Gunneridae</taxon>
        <taxon>Pentapetalae</taxon>
        <taxon>rosids</taxon>
        <taxon>malvids</taxon>
        <taxon>Malvales</taxon>
        <taxon>Malvaceae</taxon>
        <taxon>Malvoideae</taxon>
        <taxon>Gossypium</taxon>
    </lineage>
</organism>
<evidence type="ECO:0000256" key="1">
    <source>
        <dbReference type="SAM" id="MobiDB-lite"/>
    </source>
</evidence>
<keyword evidence="3" id="KW-1185">Reference proteome</keyword>
<dbReference type="AlphaFoldDB" id="A0A7J9FM63"/>
<sequence>MDAIVISSDNRDGGGEDSNEDRITKKVHVKELKDDTDVNMVVDLCLEAGVPWKDKFLGRTEVVPRTSSMNTGNFNDENFDFVEGDILKSIANENSTISFSNRIQKLLVKDMETTMVVKLLGRNIGAMNFFGLYLTVLPWTVDFDPSKPFPTMEIESLLGKVARLDIKMDNGTRGRFARMTVYVDLEKSLVSQVLNNGRIQRVELEALLASDIPGSRFQKGEFLKKLKGLKEGAKSELLENKKTVAGNMGLSSGVSTVGPSMSSGLRNVGPSLDLNGQEQGKSNVWLGENLGPAVVEGFRGHADYFNNFDGQNVGDSTPTKQIEMKR</sequence>